<evidence type="ECO:0000259" key="13">
    <source>
        <dbReference type="Pfam" id="PF00912"/>
    </source>
</evidence>
<keyword evidence="10 11" id="KW-0961">Cell wall biogenesis/degradation</keyword>
<dbReference type="PANTHER" id="PTHR30400">
    <property type="entry name" value="MONOFUNCTIONAL BIOSYNTHETIC PEPTIDOGLYCAN TRANSGLYCOSYLASE"/>
    <property type="match status" value="1"/>
</dbReference>
<keyword evidence="2 11" id="KW-0997">Cell inner membrane</keyword>
<evidence type="ECO:0000256" key="5">
    <source>
        <dbReference type="ARBA" id="ARBA00022692"/>
    </source>
</evidence>
<dbReference type="InterPro" id="IPR011812">
    <property type="entry name" value="Pep_trsgly"/>
</dbReference>
<comment type="caution">
    <text evidence="14">The sequence shown here is derived from an EMBL/GenBank/DDBJ whole genome shotgun (WGS) entry which is preliminary data.</text>
</comment>
<reference evidence="14 15" key="2">
    <citation type="submission" date="2020-08" db="EMBL/GenBank/DDBJ databases">
        <title>Stappia taiwanensis sp. nov., isolated from a coastal thermal spring.</title>
        <authorList>
            <person name="Kampfer P."/>
        </authorList>
    </citation>
    <scope>NUCLEOTIDE SEQUENCE [LARGE SCALE GENOMIC DNA]</scope>
    <source>
        <strain evidence="14 15">DSM 23284</strain>
    </source>
</reference>
<keyword evidence="4 11" id="KW-0808">Transferase</keyword>
<feature type="transmembrane region" description="Helical" evidence="11">
    <location>
        <begin position="34"/>
        <end position="56"/>
    </location>
</feature>
<dbReference type="Proteomes" id="UP000559404">
    <property type="component" value="Unassembled WGS sequence"/>
</dbReference>
<evidence type="ECO:0000313" key="15">
    <source>
        <dbReference type="Proteomes" id="UP000559404"/>
    </source>
</evidence>
<name>A0A838XJH2_9HYPH</name>
<evidence type="ECO:0000256" key="2">
    <source>
        <dbReference type="ARBA" id="ARBA00022519"/>
    </source>
</evidence>
<keyword evidence="6 11" id="KW-0133">Cell shape</keyword>
<dbReference type="PANTHER" id="PTHR30400:SF0">
    <property type="entry name" value="BIOSYNTHETIC PEPTIDOGLYCAN TRANSGLYCOSYLASE"/>
    <property type="match status" value="1"/>
</dbReference>
<organism evidence="14 15">
    <name type="scientific">Stappia taiwanensis</name>
    <dbReference type="NCBI Taxonomy" id="992267"/>
    <lineage>
        <taxon>Bacteria</taxon>
        <taxon>Pseudomonadati</taxon>
        <taxon>Pseudomonadota</taxon>
        <taxon>Alphaproteobacteria</taxon>
        <taxon>Hyphomicrobiales</taxon>
        <taxon>Stappiaceae</taxon>
        <taxon>Stappia</taxon>
    </lineage>
</organism>
<dbReference type="GO" id="GO:0016763">
    <property type="term" value="F:pentosyltransferase activity"/>
    <property type="evidence" value="ECO:0007669"/>
    <property type="project" value="InterPro"/>
</dbReference>
<evidence type="ECO:0000256" key="6">
    <source>
        <dbReference type="ARBA" id="ARBA00022960"/>
    </source>
</evidence>
<feature type="domain" description="Glycosyl transferase family 51" evidence="13">
    <location>
        <begin position="72"/>
        <end position="222"/>
    </location>
</feature>
<comment type="subcellular location">
    <subcellularLocation>
        <location evidence="11">Cell inner membrane</location>
        <topology evidence="11">Single-pass membrane protein</topology>
    </subcellularLocation>
</comment>
<evidence type="ECO:0000256" key="10">
    <source>
        <dbReference type="ARBA" id="ARBA00023316"/>
    </source>
</evidence>
<evidence type="ECO:0000256" key="11">
    <source>
        <dbReference type="HAMAP-Rule" id="MF_00766"/>
    </source>
</evidence>
<comment type="catalytic activity">
    <reaction evidence="11">
        <text>[GlcNAc-(1-&gt;4)-Mur2Ac(oyl-L-Ala-gamma-D-Glu-L-Lys-D-Ala-D-Ala)](n)-di-trans,octa-cis-undecaprenyl diphosphate + beta-D-GlcNAc-(1-&gt;4)-Mur2Ac(oyl-L-Ala-gamma-D-Glu-L-Lys-D-Ala-D-Ala)-di-trans,octa-cis-undecaprenyl diphosphate = [GlcNAc-(1-&gt;4)-Mur2Ac(oyl-L-Ala-gamma-D-Glu-L-Lys-D-Ala-D-Ala)](n+1)-di-trans,octa-cis-undecaprenyl diphosphate + di-trans,octa-cis-undecaprenyl diphosphate + H(+)</text>
        <dbReference type="Rhea" id="RHEA:23708"/>
        <dbReference type="Rhea" id="RHEA-COMP:9602"/>
        <dbReference type="Rhea" id="RHEA-COMP:9603"/>
        <dbReference type="ChEBI" id="CHEBI:15378"/>
        <dbReference type="ChEBI" id="CHEBI:58405"/>
        <dbReference type="ChEBI" id="CHEBI:60033"/>
        <dbReference type="ChEBI" id="CHEBI:78435"/>
        <dbReference type="EC" id="2.4.99.28"/>
    </reaction>
</comment>
<keyword evidence="8 11" id="KW-1133">Transmembrane helix</keyword>
<keyword evidence="5 11" id="KW-0812">Transmembrane</keyword>
<evidence type="ECO:0000256" key="3">
    <source>
        <dbReference type="ARBA" id="ARBA00022676"/>
    </source>
</evidence>
<feature type="compositionally biased region" description="Basic and acidic residues" evidence="12">
    <location>
        <begin position="8"/>
        <end position="22"/>
    </location>
</feature>
<comment type="similarity">
    <text evidence="11">Belongs to the glycosyltransferase 51 family.</text>
</comment>
<dbReference type="EC" id="2.4.99.28" evidence="11"/>
<evidence type="ECO:0000313" key="14">
    <source>
        <dbReference type="EMBL" id="MBA4611479.1"/>
    </source>
</evidence>
<dbReference type="AlphaFoldDB" id="A0A838XJH2"/>
<dbReference type="InterPro" id="IPR001264">
    <property type="entry name" value="Glyco_trans_51"/>
</dbReference>
<feature type="region of interest" description="Disordered" evidence="12">
    <location>
        <begin position="1"/>
        <end position="22"/>
    </location>
</feature>
<comment type="pathway">
    <text evidence="11">Cell wall biogenesis; peptidoglycan biosynthesis.</text>
</comment>
<proteinExistence type="inferred from homology"/>
<evidence type="ECO:0000256" key="8">
    <source>
        <dbReference type="ARBA" id="ARBA00022989"/>
    </source>
</evidence>
<evidence type="ECO:0000256" key="7">
    <source>
        <dbReference type="ARBA" id="ARBA00022984"/>
    </source>
</evidence>
<dbReference type="GO" id="GO:0008955">
    <property type="term" value="F:peptidoglycan glycosyltransferase activity"/>
    <property type="evidence" value="ECO:0007669"/>
    <property type="project" value="UniProtKB-UniRule"/>
</dbReference>
<dbReference type="NCBIfam" id="TIGR02070">
    <property type="entry name" value="mono_pep_trsgly"/>
    <property type="match status" value="1"/>
</dbReference>
<accession>A0A838XJH2</accession>
<dbReference type="GO" id="GO:0009274">
    <property type="term" value="C:peptidoglycan-based cell wall"/>
    <property type="evidence" value="ECO:0007669"/>
    <property type="project" value="InterPro"/>
</dbReference>
<dbReference type="Pfam" id="PF00912">
    <property type="entry name" value="Transgly"/>
    <property type="match status" value="1"/>
</dbReference>
<dbReference type="GO" id="GO:0008360">
    <property type="term" value="P:regulation of cell shape"/>
    <property type="evidence" value="ECO:0007669"/>
    <property type="project" value="UniProtKB-KW"/>
</dbReference>
<dbReference type="SUPFAM" id="SSF53955">
    <property type="entry name" value="Lysozyme-like"/>
    <property type="match status" value="1"/>
</dbReference>
<dbReference type="GO" id="GO:0005886">
    <property type="term" value="C:plasma membrane"/>
    <property type="evidence" value="ECO:0007669"/>
    <property type="project" value="UniProtKB-SubCell"/>
</dbReference>
<evidence type="ECO:0000256" key="9">
    <source>
        <dbReference type="ARBA" id="ARBA00023136"/>
    </source>
</evidence>
<keyword evidence="9 11" id="KW-0472">Membrane</keyword>
<gene>
    <name evidence="11 14" type="primary">mtgA</name>
    <name evidence="14" type="ORF">H1W37_07455</name>
</gene>
<keyword evidence="15" id="KW-1185">Reference proteome</keyword>
<sequence length="254" mass="28184">MSGRRRGASADKRQADRTRKGGEERRRRHWLRRWLLRVFLVLLLLPPALTLVYALVPPVSTLMLERYARGLWVDRSYVPLSQISPHLIRSVVASEDARFCDHGGVDWQALETQIDALGEGERVRGASTLTMQVAKNLFLWSDRSYVRKALEVPLAVMLDAMLTKRRILEIYLNIAEWGEGVFGAEAAASAWFGKPAAALTRTEAARLATALPNPRARNPARPGGGHARLARINRARAAAIDPHLGCLPGFPGGR</sequence>
<reference evidence="14 15" key="1">
    <citation type="submission" date="2020-07" db="EMBL/GenBank/DDBJ databases">
        <authorList>
            <person name="Li M."/>
        </authorList>
    </citation>
    <scope>NUCLEOTIDE SEQUENCE [LARGE SCALE GENOMIC DNA]</scope>
    <source>
        <strain evidence="14 15">DSM 23284</strain>
    </source>
</reference>
<dbReference type="GO" id="GO:0071555">
    <property type="term" value="P:cell wall organization"/>
    <property type="evidence" value="ECO:0007669"/>
    <property type="project" value="UniProtKB-KW"/>
</dbReference>
<dbReference type="InterPro" id="IPR023346">
    <property type="entry name" value="Lysozyme-like_dom_sf"/>
</dbReference>
<dbReference type="GO" id="GO:0009252">
    <property type="term" value="P:peptidoglycan biosynthetic process"/>
    <property type="evidence" value="ECO:0007669"/>
    <property type="project" value="UniProtKB-UniRule"/>
</dbReference>
<dbReference type="EMBL" id="JACEON010000005">
    <property type="protein sequence ID" value="MBA4611479.1"/>
    <property type="molecule type" value="Genomic_DNA"/>
</dbReference>
<keyword evidence="1 11" id="KW-1003">Cell membrane</keyword>
<evidence type="ECO:0000256" key="1">
    <source>
        <dbReference type="ARBA" id="ARBA00022475"/>
    </source>
</evidence>
<protein>
    <recommendedName>
        <fullName evidence="11">Biosynthetic peptidoglycan transglycosylase</fullName>
        <ecNumber evidence="11">2.4.99.28</ecNumber>
    </recommendedName>
    <alternativeName>
        <fullName evidence="11">Glycan polymerase</fullName>
    </alternativeName>
    <alternativeName>
        <fullName evidence="11">Peptidoglycan glycosyltransferase MtgA</fullName>
        <shortName evidence="11">PGT</shortName>
    </alternativeName>
</protein>
<dbReference type="InterPro" id="IPR036950">
    <property type="entry name" value="PBP_transglycosylase"/>
</dbReference>
<evidence type="ECO:0000256" key="4">
    <source>
        <dbReference type="ARBA" id="ARBA00022679"/>
    </source>
</evidence>
<keyword evidence="7 11" id="KW-0573">Peptidoglycan synthesis</keyword>
<dbReference type="RefSeq" id="WP_181759672.1">
    <property type="nucleotide sequence ID" value="NZ_BMCR01000006.1"/>
</dbReference>
<dbReference type="HAMAP" id="MF_00766">
    <property type="entry name" value="PGT_MtgA"/>
    <property type="match status" value="1"/>
</dbReference>
<keyword evidence="3 11" id="KW-0328">Glycosyltransferase</keyword>
<evidence type="ECO:0000256" key="12">
    <source>
        <dbReference type="SAM" id="MobiDB-lite"/>
    </source>
</evidence>
<dbReference type="UniPathway" id="UPA00219"/>
<dbReference type="Gene3D" id="1.10.3810.10">
    <property type="entry name" value="Biosynthetic peptidoglycan transglycosylase-like"/>
    <property type="match status" value="1"/>
</dbReference>
<comment type="function">
    <text evidence="11">Peptidoglycan polymerase that catalyzes glycan chain elongation from lipid-linked precursors.</text>
</comment>